<dbReference type="Proteomes" id="UP000558113">
    <property type="component" value="Unassembled WGS sequence"/>
</dbReference>
<dbReference type="AlphaFoldDB" id="A0A7X5C0X0"/>
<keyword evidence="2" id="KW-1185">Reference proteome</keyword>
<organism evidence="1 2">
    <name type="scientific">Paenibacillus sacheonensis</name>
    <dbReference type="NCBI Taxonomy" id="742054"/>
    <lineage>
        <taxon>Bacteria</taxon>
        <taxon>Bacillati</taxon>
        <taxon>Bacillota</taxon>
        <taxon>Bacilli</taxon>
        <taxon>Bacillales</taxon>
        <taxon>Paenibacillaceae</taxon>
        <taxon>Paenibacillus</taxon>
    </lineage>
</organism>
<dbReference type="RefSeq" id="WP_161702599.1">
    <property type="nucleotide sequence ID" value="NZ_JAAAMU010000015.1"/>
</dbReference>
<evidence type="ECO:0000313" key="2">
    <source>
        <dbReference type="Proteomes" id="UP000558113"/>
    </source>
</evidence>
<dbReference type="InterPro" id="IPR013783">
    <property type="entry name" value="Ig-like_fold"/>
</dbReference>
<accession>A0A7X5C0X0</accession>
<protein>
    <submittedName>
        <fullName evidence="1">Uncharacterized protein</fullName>
    </submittedName>
</protein>
<dbReference type="OrthoDB" id="242612at2"/>
<gene>
    <name evidence="1" type="ORF">GT003_23800</name>
</gene>
<proteinExistence type="predicted"/>
<sequence length="524" mass="58958">MTLSMFNGTISREALEGYLSRAVTAADLVNSTTLDDDLRMIGSIGAKFLGRASGVWLLEPDDDVHFRNSRALAERVHEIDPDIMLQTCIFEAVFTDVEKIEIPAWVFEAFGLSVERRAFRYADMLFDSKPQGFVWDGDGGIPNMNKLETQLWFYYRAARYIDAGYEAIHMGQVHLYAAEDHGFRKTAALFRKIRDYARGHARRGIVLLDAHTHGVNINGTLLFDFHSMPYSRMPILDQPGDKLALVQEGFSEGGATVSGWDCDTLPMLMELDNWGGKFFGESDGIPDERRAWMEWWGYDQIAWFASQDAESRDQFLEYAYRWTAVNNIHAYLQMPIRRTLGSCRVAMPASGGGEGVTDVYQANRPGSGCPLGFGQEETIKRIWQSEEDLRGRASNPIPNASYGAANDFDPETGVKLPARVILYGSFQHQVGAINFDSNSETTRMYYTGNGLYRRTFVFPFRGAFDYAAAPYGTLSQTYSIDSYPRSGSSTKSTLIIERDNEVVEFVFDFANRTLTARVVEGLQP</sequence>
<evidence type="ECO:0000313" key="1">
    <source>
        <dbReference type="EMBL" id="NBC72031.1"/>
    </source>
</evidence>
<name>A0A7X5C0X0_9BACL</name>
<dbReference type="Gene3D" id="2.60.40.10">
    <property type="entry name" value="Immunoglobulins"/>
    <property type="match status" value="1"/>
</dbReference>
<reference evidence="1 2" key="1">
    <citation type="submission" date="2020-01" db="EMBL/GenBank/DDBJ databases">
        <title>Paenibacillus soybeanensis sp. nov. isolated from the nodules of soybean (Glycine max(L.) Merr).</title>
        <authorList>
            <person name="Wang H."/>
        </authorList>
    </citation>
    <scope>NUCLEOTIDE SEQUENCE [LARGE SCALE GENOMIC DNA]</scope>
    <source>
        <strain evidence="1 2">DSM 23054</strain>
    </source>
</reference>
<comment type="caution">
    <text evidence="1">The sequence shown here is derived from an EMBL/GenBank/DDBJ whole genome shotgun (WGS) entry which is preliminary data.</text>
</comment>
<dbReference type="EMBL" id="JAAAMU010000015">
    <property type="protein sequence ID" value="NBC72031.1"/>
    <property type="molecule type" value="Genomic_DNA"/>
</dbReference>